<keyword evidence="2 4" id="KW-0378">Hydrolase</keyword>
<feature type="binding site" evidence="4">
    <location>
        <position position="104"/>
    </location>
    <ligand>
        <name>pyridoxal 5'-phosphate</name>
        <dbReference type="ChEBI" id="CHEBI:597326"/>
    </ligand>
</feature>
<dbReference type="AlphaFoldDB" id="A0A4V2YLW7"/>
<comment type="catalytic activity">
    <reaction evidence="4 6">
        <text>L-kynurenine + H2O = anthranilate + L-alanine + H(+)</text>
        <dbReference type="Rhea" id="RHEA:16813"/>
        <dbReference type="ChEBI" id="CHEBI:15377"/>
        <dbReference type="ChEBI" id="CHEBI:15378"/>
        <dbReference type="ChEBI" id="CHEBI:16567"/>
        <dbReference type="ChEBI" id="CHEBI:57959"/>
        <dbReference type="ChEBI" id="CHEBI:57972"/>
        <dbReference type="EC" id="3.7.1.3"/>
    </reaction>
</comment>
<dbReference type="GO" id="GO:0005737">
    <property type="term" value="C:cytoplasm"/>
    <property type="evidence" value="ECO:0007669"/>
    <property type="project" value="UniProtKB-UniRule"/>
</dbReference>
<keyword evidence="1 4" id="KW-0662">Pyridine nucleotide biosynthesis</keyword>
<feature type="binding site" evidence="4">
    <location>
        <begin position="132"/>
        <end position="135"/>
    </location>
    <ligand>
        <name>pyridoxal 5'-phosphate</name>
        <dbReference type="ChEBI" id="CHEBI:597326"/>
    </ligand>
</feature>
<feature type="binding site" evidence="4">
    <location>
        <position position="234"/>
    </location>
    <ligand>
        <name>pyridoxal 5'-phosphate</name>
        <dbReference type="ChEBI" id="CHEBI:597326"/>
    </ligand>
</feature>
<dbReference type="OrthoDB" id="9812626at2"/>
<dbReference type="GO" id="GO:0019441">
    <property type="term" value="P:L-tryptophan catabolic process to kynurenine"/>
    <property type="evidence" value="ECO:0007669"/>
    <property type="project" value="TreeGrafter"/>
</dbReference>
<name>A0A4V2YLW7_9PSEU</name>
<sequence>MLSHADLLEKAHVLDETDPLRGFRDRFLIPEDSDVVAYFDGNSLGRPALATAERMDRFIREQWGRQLIRGWTDGWFDWPEEIGNRLGRVALGAAPGQVLVADSTTVLLYKLARAAVDARPGRDEIVIDTDNFPTDRYVLEGIAAERGLNLRWIDTDPAEGITAEQVAGAVGPNTALVVFSHVAYRSGYVADAEAITRTAQDAGALVLWDLSHSVGAVPVHLDSWNADFAVGCTYKYLNGGPGSPAFGYLNRRHHGHARQPIWGWIGHRDPLAMGPGYQPVDGVRSMLSGTPPILGMLPLLTGLDMLEEAGIEAVRAKSLRLTDYALELVDAWLLDHGVALASPRDPERRGGHITLRREDFREINDRLWQRGVIPDFRAPDGIRIGLAPLGTSFAEVHRGLSLLAELVGARSTR</sequence>
<comment type="catalytic activity">
    <reaction evidence="6">
        <text>3-hydroxy-L-kynurenine + H2O = 3-hydroxyanthranilate + L-alanine + H(+)</text>
        <dbReference type="Rhea" id="RHEA:25143"/>
        <dbReference type="ChEBI" id="CHEBI:15377"/>
        <dbReference type="ChEBI" id="CHEBI:15378"/>
        <dbReference type="ChEBI" id="CHEBI:36559"/>
        <dbReference type="ChEBI" id="CHEBI:57972"/>
        <dbReference type="ChEBI" id="CHEBI:58125"/>
        <dbReference type="EC" id="3.7.1.3"/>
    </reaction>
</comment>
<evidence type="ECO:0000256" key="2">
    <source>
        <dbReference type="ARBA" id="ARBA00022801"/>
    </source>
</evidence>
<dbReference type="UniPathway" id="UPA00253">
    <property type="reaction ID" value="UER00329"/>
</dbReference>
<dbReference type="EMBL" id="SMKW01000033">
    <property type="protein sequence ID" value="TDD47727.1"/>
    <property type="molecule type" value="Genomic_DNA"/>
</dbReference>
<comment type="function">
    <text evidence="4 6">Catalyzes the cleavage of L-kynurenine (L-Kyn) and L-3-hydroxykynurenine (L-3OHKyn) into anthranilic acid (AA) and 3-hydroxyanthranilic acid (3-OHAA), respectively.</text>
</comment>
<protein>
    <recommendedName>
        <fullName evidence="4 5">Kynureninase</fullName>
        <ecNumber evidence="4 5">3.7.1.3</ecNumber>
    </recommendedName>
    <alternativeName>
        <fullName evidence="4">L-kynurenine hydrolase</fullName>
    </alternativeName>
</protein>
<evidence type="ECO:0000313" key="7">
    <source>
        <dbReference type="EMBL" id="TDD47727.1"/>
    </source>
</evidence>
<proteinExistence type="inferred from homology"/>
<dbReference type="Gene3D" id="3.90.1150.10">
    <property type="entry name" value="Aspartate Aminotransferase, domain 1"/>
    <property type="match status" value="1"/>
</dbReference>
<feature type="binding site" evidence="4">
    <location>
        <position position="264"/>
    </location>
    <ligand>
        <name>pyridoxal 5'-phosphate</name>
        <dbReference type="ChEBI" id="CHEBI:597326"/>
    </ligand>
</feature>
<evidence type="ECO:0000256" key="3">
    <source>
        <dbReference type="ARBA" id="ARBA00022898"/>
    </source>
</evidence>
<dbReference type="NCBIfam" id="TIGR01814">
    <property type="entry name" value="kynureninase"/>
    <property type="match status" value="1"/>
</dbReference>
<dbReference type="InterPro" id="IPR015424">
    <property type="entry name" value="PyrdxlP-dep_Trfase"/>
</dbReference>
<feature type="binding site" evidence="4">
    <location>
        <position position="209"/>
    </location>
    <ligand>
        <name>pyridoxal 5'-phosphate</name>
        <dbReference type="ChEBI" id="CHEBI:597326"/>
    </ligand>
</feature>
<feature type="binding site" evidence="4">
    <location>
        <position position="212"/>
    </location>
    <ligand>
        <name>pyridoxal 5'-phosphate</name>
        <dbReference type="ChEBI" id="CHEBI:597326"/>
    </ligand>
</feature>
<dbReference type="InterPro" id="IPR010111">
    <property type="entry name" value="Kynureninase"/>
</dbReference>
<organism evidence="7 8">
    <name type="scientific">Saccharopolyspora elongata</name>
    <dbReference type="NCBI Taxonomy" id="2530387"/>
    <lineage>
        <taxon>Bacteria</taxon>
        <taxon>Bacillati</taxon>
        <taxon>Actinomycetota</taxon>
        <taxon>Actinomycetes</taxon>
        <taxon>Pseudonocardiales</taxon>
        <taxon>Pseudonocardiaceae</taxon>
        <taxon>Saccharopolyspora</taxon>
    </lineage>
</organism>
<dbReference type="PANTHER" id="PTHR14084">
    <property type="entry name" value="KYNURENINASE"/>
    <property type="match status" value="1"/>
</dbReference>
<evidence type="ECO:0000256" key="4">
    <source>
        <dbReference type="HAMAP-Rule" id="MF_01970"/>
    </source>
</evidence>
<comment type="caution">
    <text evidence="4">Lacks conserved residue(s) required for the propagation of feature annotation.</text>
</comment>
<gene>
    <name evidence="4 7" type="primary">kynU</name>
    <name evidence="7" type="ORF">E1288_24000</name>
</gene>
<evidence type="ECO:0000313" key="8">
    <source>
        <dbReference type="Proteomes" id="UP000294947"/>
    </source>
</evidence>
<evidence type="ECO:0000256" key="6">
    <source>
        <dbReference type="PIRNR" id="PIRNR038800"/>
    </source>
</evidence>
<dbReference type="PANTHER" id="PTHR14084:SF0">
    <property type="entry name" value="KYNURENINASE"/>
    <property type="match status" value="1"/>
</dbReference>
<comment type="pathway">
    <text evidence="4 6">Amino-acid degradation; L-kynurenine degradation; L-alanine and anthranilate from L-kynurenine: step 1/1.</text>
</comment>
<comment type="similarity">
    <text evidence="4 6">Belongs to the kynureninase family.</text>
</comment>
<keyword evidence="3 4" id="KW-0663">Pyridoxal phosphate</keyword>
<reference evidence="7 8" key="1">
    <citation type="submission" date="2019-03" db="EMBL/GenBank/DDBJ databases">
        <title>Draft genome sequences of novel Actinobacteria.</title>
        <authorList>
            <person name="Sahin N."/>
            <person name="Ay H."/>
            <person name="Saygin H."/>
        </authorList>
    </citation>
    <scope>NUCLEOTIDE SEQUENCE [LARGE SCALE GENOMIC DNA]</scope>
    <source>
        <strain evidence="7 8">7K502</strain>
    </source>
</reference>
<comment type="subunit">
    <text evidence="4 6">Homodimer.</text>
</comment>
<dbReference type="GO" id="GO:0030170">
    <property type="term" value="F:pyridoxal phosphate binding"/>
    <property type="evidence" value="ECO:0007669"/>
    <property type="project" value="UniProtKB-UniRule"/>
</dbReference>
<dbReference type="GO" id="GO:0019805">
    <property type="term" value="P:quinolinate biosynthetic process"/>
    <property type="evidence" value="ECO:0007669"/>
    <property type="project" value="UniProtKB-UniRule"/>
</dbReference>
<dbReference type="GO" id="GO:0097053">
    <property type="term" value="P:L-kynurenine catabolic process"/>
    <property type="evidence" value="ECO:0007669"/>
    <property type="project" value="UniProtKB-UniRule"/>
</dbReference>
<dbReference type="GO" id="GO:0030429">
    <property type="term" value="F:kynureninase activity"/>
    <property type="evidence" value="ECO:0007669"/>
    <property type="project" value="UniProtKB-UniRule"/>
</dbReference>
<dbReference type="HAMAP" id="MF_01970">
    <property type="entry name" value="Kynureninase"/>
    <property type="match status" value="1"/>
</dbReference>
<evidence type="ECO:0000256" key="1">
    <source>
        <dbReference type="ARBA" id="ARBA00022642"/>
    </source>
</evidence>
<comment type="cofactor">
    <cofactor evidence="4 6">
        <name>pyridoxal 5'-phosphate</name>
        <dbReference type="ChEBI" id="CHEBI:597326"/>
    </cofactor>
</comment>
<dbReference type="UniPathway" id="UPA00334">
    <property type="reaction ID" value="UER00455"/>
</dbReference>
<dbReference type="Gene3D" id="3.40.640.10">
    <property type="entry name" value="Type I PLP-dependent aspartate aminotransferase-like (Major domain)"/>
    <property type="match status" value="1"/>
</dbReference>
<accession>A0A4V2YLW7</accession>
<dbReference type="PIRSF" id="PIRSF038800">
    <property type="entry name" value="KYNU"/>
    <property type="match status" value="1"/>
</dbReference>
<dbReference type="Proteomes" id="UP000294947">
    <property type="component" value="Unassembled WGS sequence"/>
</dbReference>
<feature type="binding site" evidence="4">
    <location>
        <position position="290"/>
    </location>
    <ligand>
        <name>pyridoxal 5'-phosphate</name>
        <dbReference type="ChEBI" id="CHEBI:597326"/>
    </ligand>
</feature>
<dbReference type="EC" id="3.7.1.3" evidence="4 5"/>
<dbReference type="InterPro" id="IPR015421">
    <property type="entry name" value="PyrdxlP-dep_Trfase_major"/>
</dbReference>
<dbReference type="GO" id="GO:0043420">
    <property type="term" value="P:anthranilate metabolic process"/>
    <property type="evidence" value="ECO:0007669"/>
    <property type="project" value="TreeGrafter"/>
</dbReference>
<feature type="binding site" evidence="4">
    <location>
        <position position="105"/>
    </location>
    <ligand>
        <name>pyridoxal 5'-phosphate</name>
        <dbReference type="ChEBI" id="CHEBI:597326"/>
    </ligand>
</feature>
<dbReference type="GO" id="GO:0009435">
    <property type="term" value="P:NAD+ biosynthetic process"/>
    <property type="evidence" value="ECO:0007669"/>
    <property type="project" value="UniProtKB-UniRule"/>
</dbReference>
<dbReference type="RefSeq" id="WP_132488694.1">
    <property type="nucleotide sequence ID" value="NZ_SMKW01000033.1"/>
</dbReference>
<dbReference type="InterPro" id="IPR015422">
    <property type="entry name" value="PyrdxlP-dep_Trfase_small"/>
</dbReference>
<keyword evidence="8" id="KW-1185">Reference proteome</keyword>
<comment type="caution">
    <text evidence="7">The sequence shown here is derived from an EMBL/GenBank/DDBJ whole genome shotgun (WGS) entry which is preliminary data.</text>
</comment>
<evidence type="ECO:0000256" key="5">
    <source>
        <dbReference type="NCBIfam" id="TIGR01814"/>
    </source>
</evidence>
<dbReference type="Pfam" id="PF22580">
    <property type="entry name" value="KYNU_C"/>
    <property type="match status" value="1"/>
</dbReference>
<feature type="modified residue" description="N6-(pyridoxal phosphate)lysine" evidence="4">
    <location>
        <position position="235"/>
    </location>
</feature>
<comment type="pathway">
    <text evidence="4 6">Cofactor biosynthesis; NAD(+) biosynthesis; quinolinate from L-kynurenine: step 2/3.</text>
</comment>
<dbReference type="SUPFAM" id="SSF53383">
    <property type="entry name" value="PLP-dependent transferases"/>
    <property type="match status" value="1"/>
</dbReference>